<evidence type="ECO:0000313" key="1">
    <source>
        <dbReference type="EMBL" id="SFF54025.1"/>
    </source>
</evidence>
<accession>A0A1I2JGP9</accession>
<keyword evidence="2" id="KW-1185">Reference proteome</keyword>
<name>A0A1I2JGP9_9ACTN</name>
<dbReference type="EMBL" id="FONG01000018">
    <property type="protein sequence ID" value="SFF54025.1"/>
    <property type="molecule type" value="Genomic_DNA"/>
</dbReference>
<evidence type="ECO:0000313" key="2">
    <source>
        <dbReference type="Proteomes" id="UP000199323"/>
    </source>
</evidence>
<gene>
    <name evidence="1" type="ORF">SAMN05216251_11826</name>
</gene>
<organism evidence="1 2">
    <name type="scientific">Actinacidiphila alni</name>
    <dbReference type="NCBI Taxonomy" id="380248"/>
    <lineage>
        <taxon>Bacteria</taxon>
        <taxon>Bacillati</taxon>
        <taxon>Actinomycetota</taxon>
        <taxon>Actinomycetes</taxon>
        <taxon>Kitasatosporales</taxon>
        <taxon>Streptomycetaceae</taxon>
        <taxon>Actinacidiphila</taxon>
    </lineage>
</organism>
<sequence>MAETTAGEFHATYAVGGRVEALRTWRVTTGDPYVAAKVARLLGGTPRPVPGAAGLEVVTDAESVHVSLDRRSGTLLGFTLEGSTGLGRFDFAPAPWTVEQITRTCTRDGGSGAGGRDTRPQLIIKPVEVRTRTGLYAVHLLPVLMLPRG</sequence>
<dbReference type="STRING" id="380248.SAMN05216251_11826"/>
<dbReference type="AlphaFoldDB" id="A0A1I2JGP9"/>
<protein>
    <submittedName>
        <fullName evidence="1">Uncharacterized protein</fullName>
    </submittedName>
</protein>
<dbReference type="Proteomes" id="UP000199323">
    <property type="component" value="Unassembled WGS sequence"/>
</dbReference>
<reference evidence="1 2" key="1">
    <citation type="submission" date="2016-10" db="EMBL/GenBank/DDBJ databases">
        <authorList>
            <person name="de Groot N.N."/>
        </authorList>
    </citation>
    <scope>NUCLEOTIDE SEQUENCE [LARGE SCALE GENOMIC DNA]</scope>
    <source>
        <strain evidence="1 2">CGMCC 4.3510</strain>
    </source>
</reference>
<proteinExistence type="predicted"/>